<name>A0A6A5TH21_9PLEO</name>
<comment type="function">
    <text evidence="5">Converts proline to delta-1-pyrroline-5-carboxylate.</text>
</comment>
<keyword evidence="3 5" id="KW-0560">Oxidoreductase</keyword>
<evidence type="ECO:0000256" key="1">
    <source>
        <dbReference type="ARBA" id="ARBA00005869"/>
    </source>
</evidence>
<keyword evidence="5" id="KW-0274">FAD</keyword>
<evidence type="ECO:0000256" key="5">
    <source>
        <dbReference type="RuleBase" id="RU364054"/>
    </source>
</evidence>
<dbReference type="InterPro" id="IPR002872">
    <property type="entry name" value="Proline_DH_dom"/>
</dbReference>
<keyword evidence="5" id="KW-0285">Flavoprotein</keyword>
<keyword evidence="4 5" id="KW-0642">Proline metabolism</keyword>
<sequence>MSLRTVSQMQPRTCCLRIPLVPQTRTYTPITTSYTPNSLIPRQYNGQIQMRNQNRVFRTLPLSDLIRTLSVLSVAALPGPVLSTIIRFIRKHSRTIVSSPILSWPIRRTFYKAFCVGETKSEIAENIATLRSRGISGVVLSFAREAKLDEAEESTSSVRDDQQLRSWVASNIETIGQVSSSDYIAVKCTGAGAAVVKAMEEFSFTRSTESVQSPDVVANSSVLDGLKNGLFEICEVAQQRGVKVMIDAESSLHQPSIDFIALEAMATFNTQGSALVSNTYQMYLKSSLETLKSHLQIARSKGYVAGIKLVRGAYMLVEPDRAGIIHDTKTATDKAYDDAVDMLLGSSRTTNEKDSKPWRAEVMLATHNSRSVDAAMSLYRTQQSQSGGNQQVQKLVFAQLMGMADEISMKLASELRGVKPAFSSKIAEQTPSHLQDGGMSVCKYTVWGSLEECLLYMLRRAEENQDAAARSRVTAILMLKEIGNRLVFWR</sequence>
<feature type="domain" description="Proline dehydrogenase" evidence="6">
    <location>
        <begin position="125"/>
        <end position="470"/>
    </location>
</feature>
<organism evidence="7 8">
    <name type="scientific">Byssothecium circinans</name>
    <dbReference type="NCBI Taxonomy" id="147558"/>
    <lineage>
        <taxon>Eukaryota</taxon>
        <taxon>Fungi</taxon>
        <taxon>Dikarya</taxon>
        <taxon>Ascomycota</taxon>
        <taxon>Pezizomycotina</taxon>
        <taxon>Dothideomycetes</taxon>
        <taxon>Pleosporomycetidae</taxon>
        <taxon>Pleosporales</taxon>
        <taxon>Massarineae</taxon>
        <taxon>Massarinaceae</taxon>
        <taxon>Byssothecium</taxon>
    </lineage>
</organism>
<evidence type="ECO:0000256" key="2">
    <source>
        <dbReference type="ARBA" id="ARBA00012695"/>
    </source>
</evidence>
<comment type="similarity">
    <text evidence="1 5">Belongs to the proline oxidase family.</text>
</comment>
<dbReference type="OrthoDB" id="5464at2759"/>
<dbReference type="Proteomes" id="UP000800035">
    <property type="component" value="Unassembled WGS sequence"/>
</dbReference>
<evidence type="ECO:0000256" key="4">
    <source>
        <dbReference type="ARBA" id="ARBA00023062"/>
    </source>
</evidence>
<dbReference type="EC" id="1.5.5.2" evidence="2 5"/>
<dbReference type="PANTHER" id="PTHR13914">
    <property type="entry name" value="PROLINE OXIDASE"/>
    <property type="match status" value="1"/>
</dbReference>
<dbReference type="InterPro" id="IPR015659">
    <property type="entry name" value="Proline_oxidase"/>
</dbReference>
<dbReference type="GO" id="GO:0004657">
    <property type="term" value="F:proline dehydrogenase activity"/>
    <property type="evidence" value="ECO:0007669"/>
    <property type="project" value="UniProtKB-EC"/>
</dbReference>
<comment type="catalytic activity">
    <reaction evidence="5">
        <text>L-proline + a quinone = (S)-1-pyrroline-5-carboxylate + a quinol + H(+)</text>
        <dbReference type="Rhea" id="RHEA:23784"/>
        <dbReference type="ChEBI" id="CHEBI:15378"/>
        <dbReference type="ChEBI" id="CHEBI:17388"/>
        <dbReference type="ChEBI" id="CHEBI:24646"/>
        <dbReference type="ChEBI" id="CHEBI:60039"/>
        <dbReference type="ChEBI" id="CHEBI:132124"/>
        <dbReference type="EC" id="1.5.5.2"/>
    </reaction>
</comment>
<dbReference type="InterPro" id="IPR029041">
    <property type="entry name" value="FAD-linked_oxidoreductase-like"/>
</dbReference>
<gene>
    <name evidence="7" type="ORF">CC80DRAFT_538362</name>
</gene>
<evidence type="ECO:0000256" key="3">
    <source>
        <dbReference type="ARBA" id="ARBA00023002"/>
    </source>
</evidence>
<dbReference type="GO" id="GO:0010133">
    <property type="term" value="P:L-proline catabolic process to L-glutamate"/>
    <property type="evidence" value="ECO:0007669"/>
    <property type="project" value="TreeGrafter"/>
</dbReference>
<dbReference type="GO" id="GO:0071949">
    <property type="term" value="F:FAD binding"/>
    <property type="evidence" value="ECO:0007669"/>
    <property type="project" value="TreeGrafter"/>
</dbReference>
<keyword evidence="8" id="KW-1185">Reference proteome</keyword>
<proteinExistence type="inferred from homology"/>
<dbReference type="Gene3D" id="3.20.20.220">
    <property type="match status" value="1"/>
</dbReference>
<protein>
    <recommendedName>
        <fullName evidence="2 5">Proline dehydrogenase</fullName>
        <ecNumber evidence="2 5">1.5.5.2</ecNumber>
    </recommendedName>
</protein>
<accession>A0A6A5TH21</accession>
<reference evidence="7" key="1">
    <citation type="journal article" date="2020" name="Stud. Mycol.">
        <title>101 Dothideomycetes genomes: a test case for predicting lifestyles and emergence of pathogens.</title>
        <authorList>
            <person name="Haridas S."/>
            <person name="Albert R."/>
            <person name="Binder M."/>
            <person name="Bloem J."/>
            <person name="Labutti K."/>
            <person name="Salamov A."/>
            <person name="Andreopoulos B."/>
            <person name="Baker S."/>
            <person name="Barry K."/>
            <person name="Bills G."/>
            <person name="Bluhm B."/>
            <person name="Cannon C."/>
            <person name="Castanera R."/>
            <person name="Culley D."/>
            <person name="Daum C."/>
            <person name="Ezra D."/>
            <person name="Gonzalez J."/>
            <person name="Henrissat B."/>
            <person name="Kuo A."/>
            <person name="Liang C."/>
            <person name="Lipzen A."/>
            <person name="Lutzoni F."/>
            <person name="Magnuson J."/>
            <person name="Mondo S."/>
            <person name="Nolan M."/>
            <person name="Ohm R."/>
            <person name="Pangilinan J."/>
            <person name="Park H.-J."/>
            <person name="Ramirez L."/>
            <person name="Alfaro M."/>
            <person name="Sun H."/>
            <person name="Tritt A."/>
            <person name="Yoshinaga Y."/>
            <person name="Zwiers L.-H."/>
            <person name="Turgeon B."/>
            <person name="Goodwin S."/>
            <person name="Spatafora J."/>
            <person name="Crous P."/>
            <person name="Grigoriev I."/>
        </authorList>
    </citation>
    <scope>NUCLEOTIDE SEQUENCE</scope>
    <source>
        <strain evidence="7">CBS 675.92</strain>
    </source>
</reference>
<evidence type="ECO:0000259" key="6">
    <source>
        <dbReference type="Pfam" id="PF01619"/>
    </source>
</evidence>
<dbReference type="PANTHER" id="PTHR13914:SF0">
    <property type="entry name" value="PROLINE DEHYDROGENASE 1, MITOCHONDRIAL"/>
    <property type="match status" value="1"/>
</dbReference>
<evidence type="ECO:0000313" key="8">
    <source>
        <dbReference type="Proteomes" id="UP000800035"/>
    </source>
</evidence>
<dbReference type="GO" id="GO:0005739">
    <property type="term" value="C:mitochondrion"/>
    <property type="evidence" value="ECO:0007669"/>
    <property type="project" value="TreeGrafter"/>
</dbReference>
<comment type="cofactor">
    <cofactor evidence="5">
        <name>FAD</name>
        <dbReference type="ChEBI" id="CHEBI:57692"/>
    </cofactor>
</comment>
<dbReference type="EMBL" id="ML977012">
    <property type="protein sequence ID" value="KAF1952153.1"/>
    <property type="molecule type" value="Genomic_DNA"/>
</dbReference>
<evidence type="ECO:0000313" key="7">
    <source>
        <dbReference type="EMBL" id="KAF1952153.1"/>
    </source>
</evidence>
<dbReference type="SUPFAM" id="SSF51730">
    <property type="entry name" value="FAD-linked oxidoreductase"/>
    <property type="match status" value="1"/>
</dbReference>
<dbReference type="AlphaFoldDB" id="A0A6A5TH21"/>
<dbReference type="Pfam" id="PF01619">
    <property type="entry name" value="Pro_dh"/>
    <property type="match status" value="1"/>
</dbReference>